<dbReference type="InterPro" id="IPR050639">
    <property type="entry name" value="SSR_resolvase"/>
</dbReference>
<evidence type="ECO:0000259" key="4">
    <source>
        <dbReference type="PROSITE" id="PS51737"/>
    </source>
</evidence>
<dbReference type="PROSITE" id="PS51737">
    <property type="entry name" value="RECOMBINASE_DNA_BIND"/>
    <property type="match status" value="1"/>
</dbReference>
<evidence type="ECO:0000256" key="1">
    <source>
        <dbReference type="ARBA" id="ARBA00023125"/>
    </source>
</evidence>
<dbReference type="InterPro" id="IPR006119">
    <property type="entry name" value="Resolv_N"/>
</dbReference>
<proteinExistence type="predicted"/>
<dbReference type="Pfam" id="PF07508">
    <property type="entry name" value="Recombinase"/>
    <property type="match status" value="1"/>
</dbReference>
<evidence type="ECO:0000259" key="3">
    <source>
        <dbReference type="PROSITE" id="PS51736"/>
    </source>
</evidence>
<reference evidence="5 6" key="1">
    <citation type="submission" date="2021-06" db="EMBL/GenBank/DDBJ databases">
        <title>Gemonas diversity in paddy soil.</title>
        <authorList>
            <person name="Liu G."/>
        </authorList>
    </citation>
    <scope>NUCLEOTIDE SEQUENCE [LARGE SCALE GENOMIC DNA]</scope>
    <source>
        <strain evidence="5 6">RG29</strain>
    </source>
</reference>
<evidence type="ECO:0000313" key="5">
    <source>
        <dbReference type="EMBL" id="QWV96992.1"/>
    </source>
</evidence>
<sequence length="533" mass="60633">MPKAYSYLRFSRPEQSQGDSFRRQYEAAKKYADEHGLDLDESLTFHDEGVSAYQGKQIETGRLGDFLHEVKQGRVEEGSFLLVESLDRISRQSARKAQRILEDICEEGITVVTMIDGRKYDKHALDSDPMALIMSLFTFFRAHDESETKATRLKAAWHAKRANIKKKPLTSKAPLWLRLNKDACRFELIEERAKLIRQMFDLYLRGTGPAGIAKQFNRERVPAWGRSGFWFESYITKILNNPAVYGVCIPHRLEHEDGKKNRVPLEPVAGYFPIVIEEETFVLSQDIKASRGLKGRKVSTPLCNIFSRLSRCPVCGSSMIFVNKGATFQYLACHAAKTGVGVCKYRSVPYYRLEASFIEAVRAGLKVPVDADKLLRIEESLLNHELAMNTAIQERRNIVDAVKAGTFSNDTVLYDSFPRTVLSDIVQEEGPIYFQEWGPRVLQDEIETLNTIIEANRKTIVNLKGQLNLIRPTAVEARIKELETVAKEQPLNRARFNAGLRTICDKVVVQYDHAVIDMHFKHTDLVLSVPVSM</sequence>
<dbReference type="EMBL" id="CP076724">
    <property type="protein sequence ID" value="QWV96992.1"/>
    <property type="molecule type" value="Genomic_DNA"/>
</dbReference>
<dbReference type="PROSITE" id="PS51736">
    <property type="entry name" value="RECOMBINASES_3"/>
    <property type="match status" value="1"/>
</dbReference>
<keyword evidence="6" id="KW-1185">Reference proteome</keyword>
<dbReference type="Proteomes" id="UP000683493">
    <property type="component" value="Chromosome"/>
</dbReference>
<evidence type="ECO:0000256" key="2">
    <source>
        <dbReference type="ARBA" id="ARBA00023172"/>
    </source>
</evidence>
<dbReference type="Pfam" id="PF00239">
    <property type="entry name" value="Resolvase"/>
    <property type="match status" value="1"/>
</dbReference>
<feature type="domain" description="Recombinase" evidence="4">
    <location>
        <begin position="174"/>
        <end position="294"/>
    </location>
</feature>
<dbReference type="PANTHER" id="PTHR30461">
    <property type="entry name" value="DNA-INVERTASE FROM LAMBDOID PROPHAGE"/>
    <property type="match status" value="1"/>
</dbReference>
<dbReference type="Pfam" id="PF13408">
    <property type="entry name" value="Zn_ribbon_recom"/>
    <property type="match status" value="1"/>
</dbReference>
<evidence type="ECO:0000313" key="6">
    <source>
        <dbReference type="Proteomes" id="UP000683493"/>
    </source>
</evidence>
<gene>
    <name evidence="5" type="ORF">KP005_16825</name>
</gene>
<dbReference type="CDD" id="cd00338">
    <property type="entry name" value="Ser_Recombinase"/>
    <property type="match status" value="1"/>
</dbReference>
<dbReference type="InterPro" id="IPR011109">
    <property type="entry name" value="DNA_bind_recombinase_dom"/>
</dbReference>
<keyword evidence="1" id="KW-0238">DNA-binding</keyword>
<dbReference type="SMART" id="SM00857">
    <property type="entry name" value="Resolvase"/>
    <property type="match status" value="1"/>
</dbReference>
<dbReference type="InterPro" id="IPR025827">
    <property type="entry name" value="Zn_ribbon_recom_dom"/>
</dbReference>
<feature type="domain" description="Resolvase/invertase-type recombinase catalytic" evidence="3">
    <location>
        <begin position="3"/>
        <end position="164"/>
    </location>
</feature>
<name>A0ABX8JHK6_9BACT</name>
<keyword evidence="2" id="KW-0233">DNA recombination</keyword>
<protein>
    <submittedName>
        <fullName evidence="5">Recombinase family protein</fullName>
    </submittedName>
</protein>
<dbReference type="PANTHER" id="PTHR30461:SF2">
    <property type="entry name" value="SERINE RECOMBINASE PINE-RELATED"/>
    <property type="match status" value="1"/>
</dbReference>
<organism evidence="5 6">
    <name type="scientific">Geomonas diazotrophica</name>
    <dbReference type="NCBI Taxonomy" id="2843197"/>
    <lineage>
        <taxon>Bacteria</taxon>
        <taxon>Pseudomonadati</taxon>
        <taxon>Thermodesulfobacteriota</taxon>
        <taxon>Desulfuromonadia</taxon>
        <taxon>Geobacterales</taxon>
        <taxon>Geobacteraceae</taxon>
        <taxon>Geomonas</taxon>
    </lineage>
</organism>
<accession>A0ABX8JHK6</accession>